<dbReference type="SUPFAM" id="SSF55874">
    <property type="entry name" value="ATPase domain of HSP90 chaperone/DNA topoisomerase II/histidine kinase"/>
    <property type="match status" value="1"/>
</dbReference>
<gene>
    <name evidence="8" type="ORF">HH213_14230</name>
</gene>
<name>A0ABX6M9Z0_9BURK</name>
<evidence type="ECO:0000256" key="5">
    <source>
        <dbReference type="SAM" id="Phobius"/>
    </source>
</evidence>
<keyword evidence="6" id="KW-0732">Signal</keyword>
<keyword evidence="5" id="KW-1133">Transmembrane helix</keyword>
<keyword evidence="3" id="KW-0902">Two-component regulatory system</keyword>
<dbReference type="Pfam" id="PF02518">
    <property type="entry name" value="HATPase_c"/>
    <property type="match status" value="1"/>
</dbReference>
<keyword evidence="5" id="KW-0472">Membrane</keyword>
<evidence type="ECO:0000256" key="3">
    <source>
        <dbReference type="ARBA" id="ARBA00023012"/>
    </source>
</evidence>
<feature type="domain" description="Histidine kinase" evidence="7">
    <location>
        <begin position="441"/>
        <end position="630"/>
    </location>
</feature>
<keyword evidence="5" id="KW-0812">Transmembrane</keyword>
<feature type="signal peptide" evidence="6">
    <location>
        <begin position="1"/>
        <end position="25"/>
    </location>
</feature>
<sequence>MRRVLDIAAATLACALMLLAAPASAEPQSAPQHLAAASWLVTTTDRYTAPPASIDSANLPGPWHPLTLPSTLPRGDRRADDIDTTWIRVTVPASAQTSGPLAIYGARVTVEGTIAVYVNGRLAHRAQQQGPLWDSPFTPLWITLDSDTDAAPVREILVRLEHQAHSRVALSSLWFGASDALHSRYYTRLWLQRELPATLNAAFLLVGLFSLAVWLIRRHKYEYLLFFYLAAASFVGHLHYYLSLPVTGGWFAWLTANALFWLVTVLHLFLRKLHGRPLVWLTRVLVGVSAAITVLSMPLVAILPVYPSTSVLVPLVYAVVVVMAATVCIVAAACSWRRSREGLLLAAGLGLCTLLGVPDWLMHNHVASAEGWFTGAYTNAVTFCMFGILMARRYVNAIRGMENSNASLEQRLQKCEAELEIIHSQLREAANRQTISDERQRLMQDMHDGLGSSLINAIRSVDQTDISTQKISQILKDCLDDLKLTIDSMEPIEADLLMLLGSLRFRLEPRLEGTGITLRWEIRDLPPLPWLEPGSALSILRIIQESIANILRHTPATEIRLSTRHDVEGDGVQVTVSDNGGGFDLAATLQSPGGRGIRNQQRRARSVNGRVDWACDGSGTRFTLWLPLTRA</sequence>
<keyword evidence="4" id="KW-0175">Coiled coil</keyword>
<dbReference type="PANTHER" id="PTHR24421">
    <property type="entry name" value="NITRATE/NITRITE SENSOR PROTEIN NARX-RELATED"/>
    <property type="match status" value="1"/>
</dbReference>
<dbReference type="InterPro" id="IPR036890">
    <property type="entry name" value="HATPase_C_sf"/>
</dbReference>
<feature type="transmembrane region" description="Helical" evidence="5">
    <location>
        <begin position="373"/>
        <end position="391"/>
    </location>
</feature>
<dbReference type="InterPro" id="IPR005467">
    <property type="entry name" value="His_kinase_dom"/>
</dbReference>
<organism evidence="8 9">
    <name type="scientific">Duganella dendranthematis</name>
    <dbReference type="NCBI Taxonomy" id="2728021"/>
    <lineage>
        <taxon>Bacteria</taxon>
        <taxon>Pseudomonadati</taxon>
        <taxon>Pseudomonadota</taxon>
        <taxon>Betaproteobacteria</taxon>
        <taxon>Burkholderiales</taxon>
        <taxon>Oxalobacteraceae</taxon>
        <taxon>Telluria group</taxon>
        <taxon>Duganella</taxon>
    </lineage>
</organism>
<keyword evidence="2 8" id="KW-0418">Kinase</keyword>
<dbReference type="InterPro" id="IPR003594">
    <property type="entry name" value="HATPase_dom"/>
</dbReference>
<dbReference type="EMBL" id="CP051684">
    <property type="protein sequence ID" value="QJD91139.1"/>
    <property type="molecule type" value="Genomic_DNA"/>
</dbReference>
<dbReference type="RefSeq" id="WP_169112643.1">
    <property type="nucleotide sequence ID" value="NZ_CP051684.1"/>
</dbReference>
<proteinExistence type="predicted"/>
<evidence type="ECO:0000256" key="4">
    <source>
        <dbReference type="SAM" id="Coils"/>
    </source>
</evidence>
<dbReference type="InterPro" id="IPR050482">
    <property type="entry name" value="Sensor_HK_TwoCompSys"/>
</dbReference>
<evidence type="ECO:0000256" key="6">
    <source>
        <dbReference type="SAM" id="SignalP"/>
    </source>
</evidence>
<feature type="transmembrane region" description="Helical" evidence="5">
    <location>
        <begin position="197"/>
        <end position="216"/>
    </location>
</feature>
<evidence type="ECO:0000256" key="2">
    <source>
        <dbReference type="ARBA" id="ARBA00022777"/>
    </source>
</evidence>
<protein>
    <submittedName>
        <fullName evidence="8">Sensor histidine kinase</fullName>
    </submittedName>
</protein>
<feature type="transmembrane region" description="Helical" evidence="5">
    <location>
        <begin position="315"/>
        <end position="336"/>
    </location>
</feature>
<evidence type="ECO:0000259" key="7">
    <source>
        <dbReference type="PROSITE" id="PS50109"/>
    </source>
</evidence>
<feature type="transmembrane region" description="Helical" evidence="5">
    <location>
        <begin position="343"/>
        <end position="361"/>
    </location>
</feature>
<accession>A0ABX6M9Z0</accession>
<dbReference type="GO" id="GO:0016301">
    <property type="term" value="F:kinase activity"/>
    <property type="evidence" value="ECO:0007669"/>
    <property type="project" value="UniProtKB-KW"/>
</dbReference>
<evidence type="ECO:0000313" key="9">
    <source>
        <dbReference type="Proteomes" id="UP000503117"/>
    </source>
</evidence>
<feature type="transmembrane region" description="Helical" evidence="5">
    <location>
        <begin position="248"/>
        <end position="270"/>
    </location>
</feature>
<dbReference type="CDD" id="cd16917">
    <property type="entry name" value="HATPase_UhpB-NarQ-NarX-like"/>
    <property type="match status" value="1"/>
</dbReference>
<feature type="transmembrane region" description="Helical" evidence="5">
    <location>
        <begin position="282"/>
        <end position="303"/>
    </location>
</feature>
<dbReference type="Proteomes" id="UP000503117">
    <property type="component" value="Chromosome"/>
</dbReference>
<keyword evidence="9" id="KW-1185">Reference proteome</keyword>
<dbReference type="Gene3D" id="3.30.565.10">
    <property type="entry name" value="Histidine kinase-like ATPase, C-terminal domain"/>
    <property type="match status" value="1"/>
</dbReference>
<reference evidence="8 9" key="1">
    <citation type="submission" date="2020-04" db="EMBL/GenBank/DDBJ databases">
        <title>Genome sequencing of novel species.</title>
        <authorList>
            <person name="Heo J."/>
            <person name="Kim S.-J."/>
            <person name="Kim J.-S."/>
            <person name="Hong S.-B."/>
            <person name="Kwon S.-W."/>
        </authorList>
    </citation>
    <scope>NUCLEOTIDE SEQUENCE [LARGE SCALE GENOMIC DNA]</scope>
    <source>
        <strain evidence="8 9">AF9R3</strain>
    </source>
</reference>
<evidence type="ECO:0000313" key="8">
    <source>
        <dbReference type="EMBL" id="QJD91139.1"/>
    </source>
</evidence>
<evidence type="ECO:0000256" key="1">
    <source>
        <dbReference type="ARBA" id="ARBA00022679"/>
    </source>
</evidence>
<feature type="chain" id="PRO_5045894370" evidence="6">
    <location>
        <begin position="26"/>
        <end position="631"/>
    </location>
</feature>
<keyword evidence="1" id="KW-0808">Transferase</keyword>
<feature type="transmembrane region" description="Helical" evidence="5">
    <location>
        <begin position="223"/>
        <end position="242"/>
    </location>
</feature>
<dbReference type="SMART" id="SM00387">
    <property type="entry name" value="HATPase_c"/>
    <property type="match status" value="1"/>
</dbReference>
<feature type="coiled-coil region" evidence="4">
    <location>
        <begin position="391"/>
        <end position="432"/>
    </location>
</feature>
<dbReference type="PROSITE" id="PS50109">
    <property type="entry name" value="HIS_KIN"/>
    <property type="match status" value="1"/>
</dbReference>